<accession>A0A6J5M5Q6</accession>
<proteinExistence type="predicted"/>
<reference evidence="1" key="1">
    <citation type="submission" date="2020-04" db="EMBL/GenBank/DDBJ databases">
        <authorList>
            <person name="Chiriac C."/>
            <person name="Salcher M."/>
            <person name="Ghai R."/>
            <person name="Kavagutti S V."/>
        </authorList>
    </citation>
    <scope>NUCLEOTIDE SEQUENCE</scope>
</reference>
<name>A0A6J5M5Q6_9CAUD</name>
<evidence type="ECO:0000313" key="1">
    <source>
        <dbReference type="EMBL" id="CAB4142068.1"/>
    </source>
</evidence>
<sequence>MAIPIYSFRKTQPTRMNLEDELFSIMDAIMSQYDNYCFFVGRDYIDQLENNTEYMGYDIVFSPLVAHDEVLFAPINTFYINTNN</sequence>
<organism evidence="1">
    <name type="scientific">uncultured Caudovirales phage</name>
    <dbReference type="NCBI Taxonomy" id="2100421"/>
    <lineage>
        <taxon>Viruses</taxon>
        <taxon>Duplodnaviria</taxon>
        <taxon>Heunggongvirae</taxon>
        <taxon>Uroviricota</taxon>
        <taxon>Caudoviricetes</taxon>
        <taxon>Peduoviridae</taxon>
        <taxon>Maltschvirus</taxon>
        <taxon>Maltschvirus maltsch</taxon>
    </lineage>
</organism>
<dbReference type="EMBL" id="LR796399">
    <property type="protein sequence ID" value="CAB4142068.1"/>
    <property type="molecule type" value="Genomic_DNA"/>
</dbReference>
<protein>
    <submittedName>
        <fullName evidence="1">Uncharacterized protein</fullName>
    </submittedName>
</protein>
<gene>
    <name evidence="1" type="ORF">UFOVP425_26</name>
</gene>